<comment type="caution">
    <text evidence="9">The sequence shown here is derived from an EMBL/GenBank/DDBJ whole genome shotgun (WGS) entry which is preliminary data.</text>
</comment>
<feature type="transmembrane region" description="Helical" evidence="7">
    <location>
        <begin position="265"/>
        <end position="287"/>
    </location>
</feature>
<evidence type="ECO:0000256" key="1">
    <source>
        <dbReference type="ARBA" id="ARBA00004651"/>
    </source>
</evidence>
<dbReference type="GO" id="GO:0005886">
    <property type="term" value="C:plasma membrane"/>
    <property type="evidence" value="ECO:0007669"/>
    <property type="project" value="UniProtKB-SubCell"/>
</dbReference>
<proteinExistence type="predicted"/>
<comment type="subcellular location">
    <subcellularLocation>
        <location evidence="1">Cell membrane</location>
        <topology evidence="1">Multi-pass membrane protein</topology>
    </subcellularLocation>
</comment>
<dbReference type="EMBL" id="VSSQ01003724">
    <property type="protein sequence ID" value="MPM22049.1"/>
    <property type="molecule type" value="Genomic_DNA"/>
</dbReference>
<gene>
    <name evidence="9" type="primary">lacF_30</name>
    <name evidence="9" type="ORF">SDC9_68499</name>
</gene>
<evidence type="ECO:0000256" key="6">
    <source>
        <dbReference type="ARBA" id="ARBA00023136"/>
    </source>
</evidence>
<feature type="transmembrane region" description="Helical" evidence="7">
    <location>
        <begin position="160"/>
        <end position="184"/>
    </location>
</feature>
<accession>A0A644Y117</accession>
<dbReference type="InterPro" id="IPR000515">
    <property type="entry name" value="MetI-like"/>
</dbReference>
<dbReference type="InterPro" id="IPR051393">
    <property type="entry name" value="ABC_transporter_permease"/>
</dbReference>
<sequence>MKKGNEMLTRKRYTYIGYLYILPWIIGFLVLQLAPLINSFWYSFTNFQLLGDPKFLGLDNYKKIFTNDPTFLQSLKVTSYYVLIAVPLKLGFALLIAIILNQNIKGINFFRTLYYIPSILGGSVAISVLWKYLFMNQGIVNNLLSVVGIPATDWLGDPRYALGTISLVTVWQFGSSMLLFLAGLKQIPVSQYEAARIDGAGRLRIFAQITIPELSPIILFNLIMQMINAFQDFTSAFVITQGGPLKSTYLYGLMLYDQGFKFFKMGYSSALSWILFVIILFFTSLTFRSSESWVHYGDSL</sequence>
<dbReference type="PANTHER" id="PTHR30193:SF1">
    <property type="entry name" value="ABC TRANSPORTER PERMEASE PROTEIN YESP-RELATED"/>
    <property type="match status" value="1"/>
</dbReference>
<evidence type="ECO:0000256" key="2">
    <source>
        <dbReference type="ARBA" id="ARBA00022448"/>
    </source>
</evidence>
<reference evidence="9" key="1">
    <citation type="submission" date="2019-08" db="EMBL/GenBank/DDBJ databases">
        <authorList>
            <person name="Kucharzyk K."/>
            <person name="Murdoch R.W."/>
            <person name="Higgins S."/>
            <person name="Loffler F."/>
        </authorList>
    </citation>
    <scope>NUCLEOTIDE SEQUENCE</scope>
</reference>
<feature type="domain" description="ABC transmembrane type-1" evidence="8">
    <location>
        <begin position="75"/>
        <end position="286"/>
    </location>
</feature>
<organism evidence="9">
    <name type="scientific">bioreactor metagenome</name>
    <dbReference type="NCBI Taxonomy" id="1076179"/>
    <lineage>
        <taxon>unclassified sequences</taxon>
        <taxon>metagenomes</taxon>
        <taxon>ecological metagenomes</taxon>
    </lineage>
</organism>
<evidence type="ECO:0000256" key="5">
    <source>
        <dbReference type="ARBA" id="ARBA00022989"/>
    </source>
</evidence>
<dbReference type="CDD" id="cd06261">
    <property type="entry name" value="TM_PBP2"/>
    <property type="match status" value="1"/>
</dbReference>
<evidence type="ECO:0000313" key="9">
    <source>
        <dbReference type="EMBL" id="MPM22049.1"/>
    </source>
</evidence>
<keyword evidence="6 7" id="KW-0472">Membrane</keyword>
<evidence type="ECO:0000256" key="3">
    <source>
        <dbReference type="ARBA" id="ARBA00022475"/>
    </source>
</evidence>
<keyword evidence="5 7" id="KW-1133">Transmembrane helix</keyword>
<dbReference type="Pfam" id="PF00528">
    <property type="entry name" value="BPD_transp_1"/>
    <property type="match status" value="1"/>
</dbReference>
<feature type="transmembrane region" description="Helical" evidence="7">
    <location>
        <begin position="21"/>
        <end position="44"/>
    </location>
</feature>
<keyword evidence="3" id="KW-1003">Cell membrane</keyword>
<protein>
    <submittedName>
        <fullName evidence="9">Lactose transport system permease protein LacF</fullName>
    </submittedName>
</protein>
<keyword evidence="2" id="KW-0813">Transport</keyword>
<dbReference type="InterPro" id="IPR035906">
    <property type="entry name" value="MetI-like_sf"/>
</dbReference>
<dbReference type="Gene3D" id="1.10.3720.10">
    <property type="entry name" value="MetI-like"/>
    <property type="match status" value="1"/>
</dbReference>
<dbReference type="PROSITE" id="PS50928">
    <property type="entry name" value="ABC_TM1"/>
    <property type="match status" value="1"/>
</dbReference>
<dbReference type="SUPFAM" id="SSF161098">
    <property type="entry name" value="MetI-like"/>
    <property type="match status" value="1"/>
</dbReference>
<dbReference type="GO" id="GO:0055085">
    <property type="term" value="P:transmembrane transport"/>
    <property type="evidence" value="ECO:0007669"/>
    <property type="project" value="InterPro"/>
</dbReference>
<feature type="transmembrane region" description="Helical" evidence="7">
    <location>
        <begin position="80"/>
        <end position="100"/>
    </location>
</feature>
<evidence type="ECO:0000256" key="4">
    <source>
        <dbReference type="ARBA" id="ARBA00022692"/>
    </source>
</evidence>
<evidence type="ECO:0000259" key="8">
    <source>
        <dbReference type="PROSITE" id="PS50928"/>
    </source>
</evidence>
<evidence type="ECO:0000256" key="7">
    <source>
        <dbReference type="SAM" id="Phobius"/>
    </source>
</evidence>
<name>A0A644Y117_9ZZZZ</name>
<dbReference type="AlphaFoldDB" id="A0A644Y117"/>
<dbReference type="PANTHER" id="PTHR30193">
    <property type="entry name" value="ABC TRANSPORTER PERMEASE PROTEIN"/>
    <property type="match status" value="1"/>
</dbReference>
<keyword evidence="4 7" id="KW-0812">Transmembrane</keyword>
<dbReference type="SUPFAM" id="SSF160964">
    <property type="entry name" value="MalF N-terminal region-like"/>
    <property type="match status" value="1"/>
</dbReference>
<feature type="transmembrane region" description="Helical" evidence="7">
    <location>
        <begin position="112"/>
        <end position="133"/>
    </location>
</feature>
<feature type="transmembrane region" description="Helical" evidence="7">
    <location>
        <begin position="205"/>
        <end position="227"/>
    </location>
</feature>